<name>A0A839AQ58_9FLAO</name>
<proteinExistence type="predicted"/>
<evidence type="ECO:0000313" key="2">
    <source>
        <dbReference type="Proteomes" id="UP000563906"/>
    </source>
</evidence>
<reference evidence="1 2" key="1">
    <citation type="submission" date="2020-07" db="EMBL/GenBank/DDBJ databases">
        <title>Bacterium isolated from marine sediment.</title>
        <authorList>
            <person name="Shang D."/>
            <person name="Du Z.-J."/>
        </authorList>
    </citation>
    <scope>NUCLEOTIDE SEQUENCE [LARGE SCALE GENOMIC DNA]</scope>
    <source>
        <strain evidence="1 2">S7007</strain>
    </source>
</reference>
<dbReference type="AlphaFoldDB" id="A0A839AQ58"/>
<keyword evidence="2" id="KW-1185">Reference proteome</keyword>
<accession>A0A839AQ58</accession>
<organism evidence="1 2">
    <name type="scientific">Tenacibaculum pelagium</name>
    <dbReference type="NCBI Taxonomy" id="2759527"/>
    <lineage>
        <taxon>Bacteria</taxon>
        <taxon>Pseudomonadati</taxon>
        <taxon>Bacteroidota</taxon>
        <taxon>Flavobacteriia</taxon>
        <taxon>Flavobacteriales</taxon>
        <taxon>Flavobacteriaceae</taxon>
        <taxon>Tenacibaculum</taxon>
    </lineage>
</organism>
<sequence>MNAKVVYQVAEALPKEEQRLLFEMLQKKFSINKFYVEKDKRVILTKEEAIQYLLKNIFNKRN</sequence>
<dbReference type="RefSeq" id="WP_182125716.1">
    <property type="nucleotide sequence ID" value="NZ_JACGLS010000007.1"/>
</dbReference>
<protein>
    <submittedName>
        <fullName evidence="1">Uncharacterized protein</fullName>
    </submittedName>
</protein>
<gene>
    <name evidence="1" type="ORF">H3Z83_11875</name>
</gene>
<dbReference type="Proteomes" id="UP000563906">
    <property type="component" value="Unassembled WGS sequence"/>
</dbReference>
<comment type="caution">
    <text evidence="1">The sequence shown here is derived from an EMBL/GenBank/DDBJ whole genome shotgun (WGS) entry which is preliminary data.</text>
</comment>
<evidence type="ECO:0000313" key="1">
    <source>
        <dbReference type="EMBL" id="MBA6157212.1"/>
    </source>
</evidence>
<dbReference type="EMBL" id="JACGLS010000007">
    <property type="protein sequence ID" value="MBA6157212.1"/>
    <property type="molecule type" value="Genomic_DNA"/>
</dbReference>